<dbReference type="InterPro" id="IPR052514">
    <property type="entry name" value="SAM-dependent_MTase"/>
</dbReference>
<dbReference type="InterPro" id="IPR006342">
    <property type="entry name" value="FkbM_mtfrase"/>
</dbReference>
<sequence>MKSIIRRIGKAINGFSGGLLSETKTVRRVYNQYLSGTYEFENFSMYVPPEGIGMWEDQTKGFIRDTSEGSVFWDIGANIGFLSLYAADGAKLVRAFEPEPNNYRILNDNIESNSFDNIRTHNVAVSQKEGEAILYQGSEGGGTHSLARSENLKEGSVSVKSTTTDSLVAEYGAPDFVKVDVEGAEFKVLKGASDSLENHRITWLIEVHSSQTGKRGDRLSEHGATVHDLYGILTEYGYDVYGFDGDLFEFDLEDDALPLHWYATKDNN</sequence>
<evidence type="ECO:0000313" key="2">
    <source>
        <dbReference type="EMBL" id="MFC7187957.1"/>
    </source>
</evidence>
<dbReference type="Proteomes" id="UP001596390">
    <property type="component" value="Unassembled WGS sequence"/>
</dbReference>
<feature type="domain" description="Methyltransferase FkbM" evidence="1">
    <location>
        <begin position="74"/>
        <end position="239"/>
    </location>
</feature>
<dbReference type="NCBIfam" id="TIGR01444">
    <property type="entry name" value="fkbM_fam"/>
    <property type="match status" value="1"/>
</dbReference>
<organism evidence="2 3">
    <name type="scientific">Halorubrum yunnanense</name>
    <dbReference type="NCBI Taxonomy" id="1526162"/>
    <lineage>
        <taxon>Archaea</taxon>
        <taxon>Methanobacteriati</taxon>
        <taxon>Methanobacteriota</taxon>
        <taxon>Stenosarchaea group</taxon>
        <taxon>Halobacteria</taxon>
        <taxon>Halobacteriales</taxon>
        <taxon>Haloferacaceae</taxon>
        <taxon>Halorubrum</taxon>
    </lineage>
</organism>
<dbReference type="GO" id="GO:0008168">
    <property type="term" value="F:methyltransferase activity"/>
    <property type="evidence" value="ECO:0007669"/>
    <property type="project" value="UniProtKB-KW"/>
</dbReference>
<evidence type="ECO:0000259" key="1">
    <source>
        <dbReference type="Pfam" id="PF05050"/>
    </source>
</evidence>
<keyword evidence="2" id="KW-0808">Transferase</keyword>
<comment type="caution">
    <text evidence="2">The sequence shown here is derived from an EMBL/GenBank/DDBJ whole genome shotgun (WGS) entry which is preliminary data.</text>
</comment>
<dbReference type="GO" id="GO:0032259">
    <property type="term" value="P:methylation"/>
    <property type="evidence" value="ECO:0007669"/>
    <property type="project" value="UniProtKB-KW"/>
</dbReference>
<dbReference type="PANTHER" id="PTHR34203">
    <property type="entry name" value="METHYLTRANSFERASE, FKBM FAMILY PROTEIN"/>
    <property type="match status" value="1"/>
</dbReference>
<dbReference type="InterPro" id="IPR029063">
    <property type="entry name" value="SAM-dependent_MTases_sf"/>
</dbReference>
<keyword evidence="3" id="KW-1185">Reference proteome</keyword>
<dbReference type="RefSeq" id="WP_267665412.1">
    <property type="nucleotide sequence ID" value="NZ_JAODIX010000067.1"/>
</dbReference>
<protein>
    <submittedName>
        <fullName evidence="2">FkbM family methyltransferase</fullName>
        <ecNumber evidence="2">2.1.1.-</ecNumber>
    </submittedName>
</protein>
<gene>
    <name evidence="2" type="ORF">ACFQMK_13925</name>
</gene>
<dbReference type="SUPFAM" id="SSF53335">
    <property type="entry name" value="S-adenosyl-L-methionine-dependent methyltransferases"/>
    <property type="match status" value="1"/>
</dbReference>
<dbReference type="AlphaFoldDB" id="A0ABD5YGD2"/>
<dbReference type="Pfam" id="PF05050">
    <property type="entry name" value="Methyltransf_21"/>
    <property type="match status" value="1"/>
</dbReference>
<proteinExistence type="predicted"/>
<keyword evidence="2" id="KW-0489">Methyltransferase</keyword>
<dbReference type="EMBL" id="JBHSZZ010000067">
    <property type="protein sequence ID" value="MFC7187957.1"/>
    <property type="molecule type" value="Genomic_DNA"/>
</dbReference>
<evidence type="ECO:0000313" key="3">
    <source>
        <dbReference type="Proteomes" id="UP001596390"/>
    </source>
</evidence>
<dbReference type="EC" id="2.1.1.-" evidence="2"/>
<reference evidence="2 3" key="1">
    <citation type="journal article" date="2019" name="Int. J. Syst. Evol. Microbiol.">
        <title>The Global Catalogue of Microorganisms (GCM) 10K type strain sequencing project: providing services to taxonomists for standard genome sequencing and annotation.</title>
        <authorList>
            <consortium name="The Broad Institute Genomics Platform"/>
            <consortium name="The Broad Institute Genome Sequencing Center for Infectious Disease"/>
            <person name="Wu L."/>
            <person name="Ma J."/>
        </authorList>
    </citation>
    <scope>NUCLEOTIDE SEQUENCE [LARGE SCALE GENOMIC DNA]</scope>
    <source>
        <strain evidence="2 3">Q85</strain>
    </source>
</reference>
<accession>A0ABD5YGD2</accession>
<dbReference type="PANTHER" id="PTHR34203:SF15">
    <property type="entry name" value="SLL1173 PROTEIN"/>
    <property type="match status" value="1"/>
</dbReference>
<dbReference type="Gene3D" id="3.40.50.150">
    <property type="entry name" value="Vaccinia Virus protein VP39"/>
    <property type="match status" value="1"/>
</dbReference>
<name>A0ABD5YGD2_9EURY</name>